<dbReference type="EMBL" id="QAAD01000001">
    <property type="protein sequence ID" value="PTN10652.1"/>
    <property type="molecule type" value="Genomic_DNA"/>
</dbReference>
<keyword evidence="4 5" id="KW-0472">Membrane</keyword>
<comment type="caution">
    <text evidence="6">The sequence shown here is derived from an EMBL/GenBank/DDBJ whole genome shotgun (WGS) entry which is preliminary data.</text>
</comment>
<dbReference type="AlphaFoldDB" id="A0A2T5C6X4"/>
<sequence length="416" mass="45443">MKTNFWKALGPGIIWAAAAIGVSHLVQSTRAGADYGFQLVGVVIIANILKYPFFQYGSRYAIATGESLIDGYRRMGKWVVALFLLLTIGTMFTIQAAVTSVTVGLISSVFHSPLSYIQFAILLLLLCAVVVLIGHFKTLDRLIKFVVVILSLCTVTALIAAFLKSDVQTVIDNQAPFEFSVGNVAFLIALIGWMPTAIDISVWSSLWTLAKMKATGYRPSLKESLLDFNIGYIGTTLLSLAFLGLGALVMFHSGESFANGGVQFSNQLLALYTSSIGNWSYPILAVAAIATMFSTTLTVLDAYPRVLTPILEVFIPRVESKLSENKLKFLWMAILITGAVLLISVFADQMKLLVDIATTLSFITAPVLAVLNLKAVTAAHVSSEYQPSRFMRLFSWFGIIVLSLFALYFLWLKLVG</sequence>
<dbReference type="Proteomes" id="UP000243525">
    <property type="component" value="Unassembled WGS sequence"/>
</dbReference>
<dbReference type="NCBIfam" id="NF037982">
    <property type="entry name" value="Nramp_1"/>
    <property type="match status" value="1"/>
</dbReference>
<feature type="transmembrane region" description="Helical" evidence="5">
    <location>
        <begin position="145"/>
        <end position="163"/>
    </location>
</feature>
<dbReference type="RefSeq" id="WP_107820745.1">
    <property type="nucleotide sequence ID" value="NZ_OY782574.1"/>
</dbReference>
<evidence type="ECO:0000313" key="7">
    <source>
        <dbReference type="Proteomes" id="UP000243525"/>
    </source>
</evidence>
<keyword evidence="2 5" id="KW-0812">Transmembrane</keyword>
<evidence type="ECO:0000256" key="4">
    <source>
        <dbReference type="ARBA" id="ARBA00023136"/>
    </source>
</evidence>
<feature type="transmembrane region" description="Helical" evidence="5">
    <location>
        <begin position="183"/>
        <end position="209"/>
    </location>
</feature>
<feature type="transmembrane region" description="Helical" evidence="5">
    <location>
        <begin position="35"/>
        <end position="54"/>
    </location>
</feature>
<feature type="transmembrane region" description="Helical" evidence="5">
    <location>
        <begin position="75"/>
        <end position="94"/>
    </location>
</feature>
<dbReference type="GO" id="GO:0016020">
    <property type="term" value="C:membrane"/>
    <property type="evidence" value="ECO:0007669"/>
    <property type="project" value="UniProtKB-SubCell"/>
</dbReference>
<dbReference type="OrthoDB" id="4858698at2"/>
<evidence type="ECO:0000256" key="5">
    <source>
        <dbReference type="SAM" id="Phobius"/>
    </source>
</evidence>
<feature type="transmembrane region" description="Helical" evidence="5">
    <location>
        <begin position="353"/>
        <end position="373"/>
    </location>
</feature>
<dbReference type="InterPro" id="IPR001046">
    <property type="entry name" value="NRAMP_fam"/>
</dbReference>
<feature type="transmembrane region" description="Helical" evidence="5">
    <location>
        <begin position="393"/>
        <end position="411"/>
    </location>
</feature>
<feature type="transmembrane region" description="Helical" evidence="5">
    <location>
        <begin position="114"/>
        <end position="133"/>
    </location>
</feature>
<evidence type="ECO:0000313" key="6">
    <source>
        <dbReference type="EMBL" id="PTN10652.1"/>
    </source>
</evidence>
<proteinExistence type="predicted"/>
<feature type="transmembrane region" description="Helical" evidence="5">
    <location>
        <begin position="329"/>
        <end position="347"/>
    </location>
</feature>
<evidence type="ECO:0000256" key="3">
    <source>
        <dbReference type="ARBA" id="ARBA00022989"/>
    </source>
</evidence>
<dbReference type="Pfam" id="PF01566">
    <property type="entry name" value="Nramp"/>
    <property type="match status" value="1"/>
</dbReference>
<organism evidence="6 7">
    <name type="scientific">Mangrovibacterium marinum</name>
    <dbReference type="NCBI Taxonomy" id="1639118"/>
    <lineage>
        <taxon>Bacteria</taxon>
        <taxon>Pseudomonadati</taxon>
        <taxon>Bacteroidota</taxon>
        <taxon>Bacteroidia</taxon>
        <taxon>Marinilabiliales</taxon>
        <taxon>Prolixibacteraceae</taxon>
        <taxon>Mangrovibacterium</taxon>
    </lineage>
</organism>
<keyword evidence="7" id="KW-1185">Reference proteome</keyword>
<dbReference type="GO" id="GO:0046873">
    <property type="term" value="F:metal ion transmembrane transporter activity"/>
    <property type="evidence" value="ECO:0007669"/>
    <property type="project" value="InterPro"/>
</dbReference>
<reference evidence="6 7" key="1">
    <citation type="submission" date="2018-04" db="EMBL/GenBank/DDBJ databases">
        <title>Genomic Encyclopedia of Archaeal and Bacterial Type Strains, Phase II (KMG-II): from individual species to whole genera.</title>
        <authorList>
            <person name="Goeker M."/>
        </authorList>
    </citation>
    <scope>NUCLEOTIDE SEQUENCE [LARGE SCALE GENOMIC DNA]</scope>
    <source>
        <strain evidence="6 7">DSM 28823</strain>
    </source>
</reference>
<name>A0A2T5C6X4_9BACT</name>
<feature type="transmembrane region" description="Helical" evidence="5">
    <location>
        <begin position="279"/>
        <end position="300"/>
    </location>
</feature>
<comment type="subcellular location">
    <subcellularLocation>
        <location evidence="1">Membrane</location>
        <topology evidence="1">Multi-pass membrane protein</topology>
    </subcellularLocation>
</comment>
<evidence type="ECO:0000256" key="2">
    <source>
        <dbReference type="ARBA" id="ARBA00022692"/>
    </source>
</evidence>
<dbReference type="Gene3D" id="1.20.1740.10">
    <property type="entry name" value="Amino acid/polyamine transporter I"/>
    <property type="match status" value="1"/>
</dbReference>
<accession>A0A2T5C6X4</accession>
<feature type="transmembrane region" description="Helical" evidence="5">
    <location>
        <begin position="230"/>
        <end position="251"/>
    </location>
</feature>
<gene>
    <name evidence="6" type="ORF">C8N47_101303</name>
</gene>
<keyword evidence="3 5" id="KW-1133">Transmembrane helix</keyword>
<evidence type="ECO:0000256" key="1">
    <source>
        <dbReference type="ARBA" id="ARBA00004141"/>
    </source>
</evidence>
<protein>
    <submittedName>
        <fullName evidence="6">Mn2+/Fe2+ NRAMP family transporter</fullName>
    </submittedName>
</protein>